<feature type="non-terminal residue" evidence="1">
    <location>
        <position position="1"/>
    </location>
</feature>
<evidence type="ECO:0000313" key="1">
    <source>
        <dbReference type="EMBL" id="KAK8371978.1"/>
    </source>
</evidence>
<reference evidence="1 2" key="1">
    <citation type="submission" date="2023-03" db="EMBL/GenBank/DDBJ databases">
        <title>High-quality genome of Scylla paramamosain provides insights in environmental adaptation.</title>
        <authorList>
            <person name="Zhang L."/>
        </authorList>
    </citation>
    <scope>NUCLEOTIDE SEQUENCE [LARGE SCALE GENOMIC DNA]</scope>
    <source>
        <strain evidence="1">LZ_2023a</strain>
        <tissue evidence="1">Muscle</tissue>
    </source>
</reference>
<protein>
    <submittedName>
        <fullName evidence="1">Uncharacterized protein</fullName>
    </submittedName>
</protein>
<dbReference type="Proteomes" id="UP001487740">
    <property type="component" value="Unassembled WGS sequence"/>
</dbReference>
<keyword evidence="2" id="KW-1185">Reference proteome</keyword>
<gene>
    <name evidence="1" type="ORF">O3P69_013471</name>
</gene>
<comment type="caution">
    <text evidence="1">The sequence shown here is derived from an EMBL/GenBank/DDBJ whole genome shotgun (WGS) entry which is preliminary data.</text>
</comment>
<organism evidence="1 2">
    <name type="scientific">Scylla paramamosain</name>
    <name type="common">Mud crab</name>
    <dbReference type="NCBI Taxonomy" id="85552"/>
    <lineage>
        <taxon>Eukaryota</taxon>
        <taxon>Metazoa</taxon>
        <taxon>Ecdysozoa</taxon>
        <taxon>Arthropoda</taxon>
        <taxon>Crustacea</taxon>
        <taxon>Multicrustacea</taxon>
        <taxon>Malacostraca</taxon>
        <taxon>Eumalacostraca</taxon>
        <taxon>Eucarida</taxon>
        <taxon>Decapoda</taxon>
        <taxon>Pleocyemata</taxon>
        <taxon>Brachyura</taxon>
        <taxon>Eubrachyura</taxon>
        <taxon>Portunoidea</taxon>
        <taxon>Portunidae</taxon>
        <taxon>Portuninae</taxon>
        <taxon>Scylla</taxon>
    </lineage>
</organism>
<name>A0AAW0SAA6_SCYPA</name>
<evidence type="ECO:0000313" key="2">
    <source>
        <dbReference type="Proteomes" id="UP001487740"/>
    </source>
</evidence>
<accession>A0AAW0SAA6</accession>
<dbReference type="AlphaFoldDB" id="A0AAW0SAA6"/>
<dbReference type="EMBL" id="JARAKH010006384">
    <property type="protein sequence ID" value="KAK8371978.1"/>
    <property type="molecule type" value="Genomic_DNA"/>
</dbReference>
<feature type="non-terminal residue" evidence="1">
    <location>
        <position position="166"/>
    </location>
</feature>
<sequence>VEEDFGSDLFESDDDVTDCDYVHPSHISSSNDEPLSLREQLHKRHRAMSLLQSCVPRLPVPELSDKAARNPSCGSRVPAVTRVPQEVTTFSVVPVLSDSTHHGQVKKQNNLRGKRDFRWSLELLHTAVCEHRWDDVFRLLPCVVTHTAPHLPLELLWRVCVLLYLY</sequence>
<proteinExistence type="predicted"/>